<reference evidence="3" key="1">
    <citation type="submission" date="2020-02" db="EMBL/GenBank/DDBJ databases">
        <authorList>
            <person name="Meier V. D."/>
        </authorList>
    </citation>
    <scope>NUCLEOTIDE SEQUENCE</scope>
    <source>
        <strain evidence="3">AVDCRST_MAG18</strain>
    </source>
</reference>
<evidence type="ECO:0000256" key="2">
    <source>
        <dbReference type="ARBA" id="ARBA00023002"/>
    </source>
</evidence>
<dbReference type="AlphaFoldDB" id="A0A6J4UR21"/>
<comment type="similarity">
    <text evidence="1">Belongs to the short-chain dehydrogenases/reductases (SDR) family.</text>
</comment>
<dbReference type="PRINTS" id="PR00080">
    <property type="entry name" value="SDRFAMILY"/>
</dbReference>
<dbReference type="EMBL" id="CADCWN010000059">
    <property type="protein sequence ID" value="CAA9558320.1"/>
    <property type="molecule type" value="Genomic_DNA"/>
</dbReference>
<name>A0A6J4UR21_9BACT</name>
<evidence type="ECO:0000313" key="3">
    <source>
        <dbReference type="EMBL" id="CAA9558320.1"/>
    </source>
</evidence>
<evidence type="ECO:0000256" key="1">
    <source>
        <dbReference type="ARBA" id="ARBA00006484"/>
    </source>
</evidence>
<gene>
    <name evidence="3" type="ORF">AVDCRST_MAG18-865</name>
</gene>
<organism evidence="3">
    <name type="scientific">uncultured Thermomicrobiales bacterium</name>
    <dbReference type="NCBI Taxonomy" id="1645740"/>
    <lineage>
        <taxon>Bacteria</taxon>
        <taxon>Pseudomonadati</taxon>
        <taxon>Thermomicrobiota</taxon>
        <taxon>Thermomicrobia</taxon>
        <taxon>Thermomicrobiales</taxon>
        <taxon>environmental samples</taxon>
    </lineage>
</organism>
<sequence>MSDRARFAGKVALITGGGSGIGAATARLIAAEGGSVAVLGRTAATVKATATAIGGAGGRALAIAADVSREEAIDAAFTRAIEAFGRIDVVVANAAVQLHRRDLPIHEQDFAAWRETQEVNLGGAFLTCRAGVRQMLAQGEGGAIVIVSSVTALAGTAAQNPSYTASKGGLVSLSRALAVKYAPDHIRCNVVCPGALAAPPDVEEIDNAARERRLVGQIPLGRLGDFAEIAPMIAFLASDEASYATGGTFVVDGGLTAT</sequence>
<dbReference type="PANTHER" id="PTHR42760">
    <property type="entry name" value="SHORT-CHAIN DEHYDROGENASES/REDUCTASES FAMILY MEMBER"/>
    <property type="match status" value="1"/>
</dbReference>
<keyword evidence="2 3" id="KW-0560">Oxidoreductase</keyword>
<dbReference type="InterPro" id="IPR036291">
    <property type="entry name" value="NAD(P)-bd_dom_sf"/>
</dbReference>
<dbReference type="PANTHER" id="PTHR42760:SF115">
    <property type="entry name" value="3-OXOACYL-[ACYL-CARRIER-PROTEIN] REDUCTASE FABG"/>
    <property type="match status" value="1"/>
</dbReference>
<proteinExistence type="inferred from homology"/>
<dbReference type="EC" id="1.1.1.100" evidence="3"/>
<dbReference type="SUPFAM" id="SSF51735">
    <property type="entry name" value="NAD(P)-binding Rossmann-fold domains"/>
    <property type="match status" value="1"/>
</dbReference>
<dbReference type="InterPro" id="IPR020904">
    <property type="entry name" value="Sc_DH/Rdtase_CS"/>
</dbReference>
<protein>
    <submittedName>
        <fullName evidence="3">3-oxoacyl-[acyl-carrier protein] reductase</fullName>
        <ecNumber evidence="3">1.1.1.100</ecNumber>
    </submittedName>
</protein>
<dbReference type="PROSITE" id="PS00061">
    <property type="entry name" value="ADH_SHORT"/>
    <property type="match status" value="1"/>
</dbReference>
<dbReference type="Pfam" id="PF13561">
    <property type="entry name" value="adh_short_C2"/>
    <property type="match status" value="1"/>
</dbReference>
<dbReference type="PRINTS" id="PR00081">
    <property type="entry name" value="GDHRDH"/>
</dbReference>
<dbReference type="FunFam" id="3.40.50.720:FF:000084">
    <property type="entry name" value="Short-chain dehydrogenase reductase"/>
    <property type="match status" value="1"/>
</dbReference>
<dbReference type="Gene3D" id="3.40.50.720">
    <property type="entry name" value="NAD(P)-binding Rossmann-like Domain"/>
    <property type="match status" value="1"/>
</dbReference>
<dbReference type="InterPro" id="IPR002347">
    <property type="entry name" value="SDR_fam"/>
</dbReference>
<dbReference type="GO" id="GO:0004316">
    <property type="term" value="F:3-oxoacyl-[acyl-carrier-protein] reductase (NADPH) activity"/>
    <property type="evidence" value="ECO:0007669"/>
    <property type="project" value="UniProtKB-EC"/>
</dbReference>
<accession>A0A6J4UR21</accession>